<dbReference type="AlphaFoldDB" id="A0A955L981"/>
<evidence type="ECO:0000256" key="4">
    <source>
        <dbReference type="ARBA" id="ARBA00022679"/>
    </source>
</evidence>
<dbReference type="InterPro" id="IPR004358">
    <property type="entry name" value="Sig_transdc_His_kin-like_C"/>
</dbReference>
<dbReference type="InterPro" id="IPR003594">
    <property type="entry name" value="HATPase_dom"/>
</dbReference>
<protein>
    <recommendedName>
        <fullName evidence="2">histidine kinase</fullName>
        <ecNumber evidence="2">2.7.13.3</ecNumber>
    </recommendedName>
</protein>
<gene>
    <name evidence="8" type="ORF">KC717_07075</name>
</gene>
<dbReference type="PANTHER" id="PTHR43711:SF26">
    <property type="entry name" value="SENSOR HISTIDINE KINASE RCSC"/>
    <property type="match status" value="1"/>
</dbReference>
<feature type="domain" description="Histidine kinase" evidence="7">
    <location>
        <begin position="1"/>
        <end position="172"/>
    </location>
</feature>
<dbReference type="FunFam" id="3.30.565.10:FF:000006">
    <property type="entry name" value="Sensor histidine kinase WalK"/>
    <property type="match status" value="1"/>
</dbReference>
<comment type="caution">
    <text evidence="8">The sequence shown here is derived from an EMBL/GenBank/DDBJ whole genome shotgun (WGS) entry which is preliminary data.</text>
</comment>
<dbReference type="SUPFAM" id="SSF55874">
    <property type="entry name" value="ATPase domain of HSP90 chaperone/DNA topoisomerase II/histidine kinase"/>
    <property type="match status" value="1"/>
</dbReference>
<dbReference type="InterPro" id="IPR050736">
    <property type="entry name" value="Sensor_HK_Regulatory"/>
</dbReference>
<proteinExistence type="predicted"/>
<name>A0A955L981_9BACT</name>
<dbReference type="GO" id="GO:0004673">
    <property type="term" value="F:protein histidine kinase activity"/>
    <property type="evidence" value="ECO:0007669"/>
    <property type="project" value="UniProtKB-EC"/>
</dbReference>
<dbReference type="InterPro" id="IPR005467">
    <property type="entry name" value="His_kinase_dom"/>
</dbReference>
<dbReference type="GO" id="GO:0000160">
    <property type="term" value="P:phosphorelay signal transduction system"/>
    <property type="evidence" value="ECO:0007669"/>
    <property type="project" value="UniProtKB-KW"/>
</dbReference>
<dbReference type="InterPro" id="IPR036890">
    <property type="entry name" value="HATPase_C_sf"/>
</dbReference>
<keyword evidence="6" id="KW-0902">Two-component regulatory system</keyword>
<dbReference type="PROSITE" id="PS50109">
    <property type="entry name" value="HIS_KIN"/>
    <property type="match status" value="1"/>
</dbReference>
<evidence type="ECO:0000256" key="1">
    <source>
        <dbReference type="ARBA" id="ARBA00000085"/>
    </source>
</evidence>
<dbReference type="PRINTS" id="PR00344">
    <property type="entry name" value="BCTRLSENSOR"/>
</dbReference>
<dbReference type="PANTHER" id="PTHR43711">
    <property type="entry name" value="TWO-COMPONENT HISTIDINE KINASE"/>
    <property type="match status" value="1"/>
</dbReference>
<dbReference type="SMART" id="SM00387">
    <property type="entry name" value="HATPase_c"/>
    <property type="match status" value="1"/>
</dbReference>
<evidence type="ECO:0000313" key="8">
    <source>
        <dbReference type="EMBL" id="MCA9386378.1"/>
    </source>
</evidence>
<evidence type="ECO:0000256" key="2">
    <source>
        <dbReference type="ARBA" id="ARBA00012438"/>
    </source>
</evidence>
<reference evidence="8" key="1">
    <citation type="submission" date="2020-04" db="EMBL/GenBank/DDBJ databases">
        <authorList>
            <person name="Zhang T."/>
        </authorList>
    </citation>
    <scope>NUCLEOTIDE SEQUENCE</scope>
    <source>
        <strain evidence="8">HKST-UBA11</strain>
    </source>
</reference>
<sequence length="172" mass="19260">NLINDLSTLSRAERGDLEKNIENINAHEFVESLLLSYEKDAKEKGLKLHVDIDPSLELFSSVKLYVQEILQNFITNAIKYTDKGSVAITAVKRDKGVEFSVIDSGIGIAKGDQTRVFDKFFRSEDYHTRQQNGTGLGLYVTHKLAQLAEAEISVESELGKGSTFTIYFPNLK</sequence>
<organism evidence="8 9">
    <name type="scientific">Candidatus Dojkabacteria bacterium</name>
    <dbReference type="NCBI Taxonomy" id="2099670"/>
    <lineage>
        <taxon>Bacteria</taxon>
        <taxon>Candidatus Dojkabacteria</taxon>
    </lineage>
</organism>
<comment type="catalytic activity">
    <reaction evidence="1">
        <text>ATP + protein L-histidine = ADP + protein N-phospho-L-histidine.</text>
        <dbReference type="EC" id="2.7.13.3"/>
    </reaction>
</comment>
<keyword evidence="3" id="KW-0597">Phosphoprotein</keyword>
<evidence type="ECO:0000256" key="5">
    <source>
        <dbReference type="ARBA" id="ARBA00022777"/>
    </source>
</evidence>
<evidence type="ECO:0000256" key="3">
    <source>
        <dbReference type="ARBA" id="ARBA00022553"/>
    </source>
</evidence>
<dbReference type="EC" id="2.7.13.3" evidence="2"/>
<dbReference type="Proteomes" id="UP000754563">
    <property type="component" value="Unassembled WGS sequence"/>
</dbReference>
<dbReference type="EMBL" id="JAGQLH010000147">
    <property type="protein sequence ID" value="MCA9386378.1"/>
    <property type="molecule type" value="Genomic_DNA"/>
</dbReference>
<dbReference type="Gene3D" id="3.30.565.10">
    <property type="entry name" value="Histidine kinase-like ATPase, C-terminal domain"/>
    <property type="match status" value="1"/>
</dbReference>
<evidence type="ECO:0000313" key="9">
    <source>
        <dbReference type="Proteomes" id="UP000754563"/>
    </source>
</evidence>
<evidence type="ECO:0000259" key="7">
    <source>
        <dbReference type="PROSITE" id="PS50109"/>
    </source>
</evidence>
<dbReference type="Pfam" id="PF02518">
    <property type="entry name" value="HATPase_c"/>
    <property type="match status" value="1"/>
</dbReference>
<feature type="non-terminal residue" evidence="8">
    <location>
        <position position="1"/>
    </location>
</feature>
<keyword evidence="5 8" id="KW-0418">Kinase</keyword>
<keyword evidence="4" id="KW-0808">Transferase</keyword>
<reference evidence="8" key="2">
    <citation type="journal article" date="2021" name="Microbiome">
        <title>Successional dynamics and alternative stable states in a saline activated sludge microbial community over 9 years.</title>
        <authorList>
            <person name="Wang Y."/>
            <person name="Ye J."/>
            <person name="Ju F."/>
            <person name="Liu L."/>
            <person name="Boyd J.A."/>
            <person name="Deng Y."/>
            <person name="Parks D.H."/>
            <person name="Jiang X."/>
            <person name="Yin X."/>
            <person name="Woodcroft B.J."/>
            <person name="Tyson G.W."/>
            <person name="Hugenholtz P."/>
            <person name="Polz M.F."/>
            <person name="Zhang T."/>
        </authorList>
    </citation>
    <scope>NUCLEOTIDE SEQUENCE</scope>
    <source>
        <strain evidence="8">HKST-UBA11</strain>
    </source>
</reference>
<accession>A0A955L981</accession>
<evidence type="ECO:0000256" key="6">
    <source>
        <dbReference type="ARBA" id="ARBA00023012"/>
    </source>
</evidence>